<evidence type="ECO:0000256" key="9">
    <source>
        <dbReference type="SAM" id="Phobius"/>
    </source>
</evidence>
<feature type="transmembrane region" description="Helical" evidence="9">
    <location>
        <begin position="29"/>
        <end position="49"/>
    </location>
</feature>
<dbReference type="EMBL" id="SIHI01000001">
    <property type="protein sequence ID" value="TWT56719.1"/>
    <property type="molecule type" value="Genomic_DNA"/>
</dbReference>
<dbReference type="InterPro" id="IPR038770">
    <property type="entry name" value="Na+/solute_symporter_sf"/>
</dbReference>
<proteinExistence type="predicted"/>
<organism evidence="11 12">
    <name type="scientific">Thalassoglobus neptunius</name>
    <dbReference type="NCBI Taxonomy" id="1938619"/>
    <lineage>
        <taxon>Bacteria</taxon>
        <taxon>Pseudomonadati</taxon>
        <taxon>Planctomycetota</taxon>
        <taxon>Planctomycetia</taxon>
        <taxon>Planctomycetales</taxon>
        <taxon>Planctomycetaceae</taxon>
        <taxon>Thalassoglobus</taxon>
    </lineage>
</organism>
<feature type="transmembrane region" description="Helical" evidence="9">
    <location>
        <begin position="367"/>
        <end position="385"/>
    </location>
</feature>
<evidence type="ECO:0000259" key="10">
    <source>
        <dbReference type="Pfam" id="PF00999"/>
    </source>
</evidence>
<keyword evidence="12" id="KW-1185">Reference proteome</keyword>
<dbReference type="PANTHER" id="PTHR32507">
    <property type="entry name" value="NA(+)/H(+) ANTIPORTER 1"/>
    <property type="match status" value="1"/>
</dbReference>
<evidence type="ECO:0000256" key="3">
    <source>
        <dbReference type="ARBA" id="ARBA00022449"/>
    </source>
</evidence>
<evidence type="ECO:0000256" key="2">
    <source>
        <dbReference type="ARBA" id="ARBA00022448"/>
    </source>
</evidence>
<feature type="transmembrane region" description="Helical" evidence="9">
    <location>
        <begin position="230"/>
        <end position="262"/>
    </location>
</feature>
<evidence type="ECO:0000256" key="5">
    <source>
        <dbReference type="ARBA" id="ARBA00022692"/>
    </source>
</evidence>
<evidence type="ECO:0000256" key="1">
    <source>
        <dbReference type="ARBA" id="ARBA00004651"/>
    </source>
</evidence>
<keyword evidence="8 9" id="KW-0472">Membrane</keyword>
<accession>A0A5C5X273</accession>
<feature type="transmembrane region" description="Helical" evidence="9">
    <location>
        <begin position="307"/>
        <end position="332"/>
    </location>
</feature>
<comment type="subcellular location">
    <subcellularLocation>
        <location evidence="1">Cell membrane</location>
        <topology evidence="1">Multi-pass membrane protein</topology>
    </subcellularLocation>
</comment>
<dbReference type="GO" id="GO:0005886">
    <property type="term" value="C:plasma membrane"/>
    <property type="evidence" value="ECO:0007669"/>
    <property type="project" value="UniProtKB-SubCell"/>
</dbReference>
<dbReference type="AlphaFoldDB" id="A0A5C5X273"/>
<keyword evidence="5 9" id="KW-0812">Transmembrane</keyword>
<evidence type="ECO:0000256" key="4">
    <source>
        <dbReference type="ARBA" id="ARBA00022475"/>
    </source>
</evidence>
<evidence type="ECO:0000256" key="8">
    <source>
        <dbReference type="ARBA" id="ARBA00023136"/>
    </source>
</evidence>
<keyword evidence="6 9" id="KW-1133">Transmembrane helix</keyword>
<evidence type="ECO:0000256" key="7">
    <source>
        <dbReference type="ARBA" id="ARBA00023065"/>
    </source>
</evidence>
<dbReference type="OrthoDB" id="9810860at2"/>
<dbReference type="GO" id="GO:1902600">
    <property type="term" value="P:proton transmembrane transport"/>
    <property type="evidence" value="ECO:0007669"/>
    <property type="project" value="InterPro"/>
</dbReference>
<feature type="domain" description="Cation/H+ exchanger transmembrane" evidence="10">
    <location>
        <begin position="17"/>
        <end position="392"/>
    </location>
</feature>
<dbReference type="Proteomes" id="UP000317243">
    <property type="component" value="Unassembled WGS sequence"/>
</dbReference>
<keyword evidence="7" id="KW-0406">Ion transport</keyword>
<keyword evidence="3" id="KW-0050">Antiport</keyword>
<comment type="caution">
    <text evidence="11">The sequence shown here is derived from an EMBL/GenBank/DDBJ whole genome shotgun (WGS) entry which is preliminary data.</text>
</comment>
<keyword evidence="4" id="KW-1003">Cell membrane</keyword>
<feature type="transmembrane region" description="Helical" evidence="9">
    <location>
        <begin position="189"/>
        <end position="209"/>
    </location>
</feature>
<feature type="transmembrane region" description="Helical" evidence="9">
    <location>
        <begin position="6"/>
        <end position="22"/>
    </location>
</feature>
<feature type="transmembrane region" description="Helical" evidence="9">
    <location>
        <begin position="282"/>
        <end position="300"/>
    </location>
</feature>
<name>A0A5C5X273_9PLAN</name>
<evidence type="ECO:0000313" key="12">
    <source>
        <dbReference type="Proteomes" id="UP000317243"/>
    </source>
</evidence>
<keyword evidence="2" id="KW-0813">Transport</keyword>
<protein>
    <submittedName>
        <fullName evidence="11">K(+)/H(+) antiporter NhaP</fullName>
    </submittedName>
</protein>
<feature type="transmembrane region" description="Helical" evidence="9">
    <location>
        <begin position="338"/>
        <end position="358"/>
    </location>
</feature>
<dbReference type="InterPro" id="IPR006153">
    <property type="entry name" value="Cation/H_exchanger_TM"/>
</dbReference>
<dbReference type="Pfam" id="PF00999">
    <property type="entry name" value="Na_H_Exchanger"/>
    <property type="match status" value="1"/>
</dbReference>
<dbReference type="GO" id="GO:0015297">
    <property type="term" value="F:antiporter activity"/>
    <property type="evidence" value="ECO:0007669"/>
    <property type="project" value="UniProtKB-KW"/>
</dbReference>
<dbReference type="PANTHER" id="PTHR32507:SF8">
    <property type="entry name" value="CNH1P"/>
    <property type="match status" value="1"/>
</dbReference>
<evidence type="ECO:0000313" key="11">
    <source>
        <dbReference type="EMBL" id="TWT56719.1"/>
    </source>
</evidence>
<evidence type="ECO:0000256" key="6">
    <source>
        <dbReference type="ARBA" id="ARBA00022989"/>
    </source>
</evidence>
<sequence>MNEYQVLMVSAAFAFAYSLVATRAERTPVNGALVYVTIGLLLGPDGFGFVEFNFGSQGMRWLAEITLAVVLFTDSATSNLSVLRRFEFIPARLLLIGLPLTILCGFGLAVLLFPNSGFFSLALLATMLAPTDAALGQAVVTNPKVPEAVRESLNVESGLNDGICVPVLLLFLSMAAGETDGWSVLSDGALLALKAIGIGGAIGLGLGFLGSHAVQFSQKRNLTEGSWMQIPVVALALLCFASAQWLGGSGFIASFVGGMTFGALTRSHKQALLEAAEGTGDALALITWFLFGTLLFGFPFDGLSWQVFVYAIGSLTVVRILPVFLSVVGLQLRLDTRLFLGWFGPRGLASIVFAVMVADAEIPGGEVVVSTAAWTVVLSIVLHGLSANPVARAYGQRVGNQKV</sequence>
<reference evidence="11 12" key="1">
    <citation type="submission" date="2019-02" db="EMBL/GenBank/DDBJ databases">
        <title>Deep-cultivation of Planctomycetes and their phenomic and genomic characterization uncovers novel biology.</title>
        <authorList>
            <person name="Wiegand S."/>
            <person name="Jogler M."/>
            <person name="Boedeker C."/>
            <person name="Pinto D."/>
            <person name="Vollmers J."/>
            <person name="Rivas-Marin E."/>
            <person name="Kohn T."/>
            <person name="Peeters S.H."/>
            <person name="Heuer A."/>
            <person name="Rast P."/>
            <person name="Oberbeckmann S."/>
            <person name="Bunk B."/>
            <person name="Jeske O."/>
            <person name="Meyerdierks A."/>
            <person name="Storesund J.E."/>
            <person name="Kallscheuer N."/>
            <person name="Luecker S."/>
            <person name="Lage O.M."/>
            <person name="Pohl T."/>
            <person name="Merkel B.J."/>
            <person name="Hornburger P."/>
            <person name="Mueller R.-W."/>
            <person name="Bruemmer F."/>
            <person name="Labrenz M."/>
            <person name="Spormann A.M."/>
            <person name="Op Den Camp H."/>
            <person name="Overmann J."/>
            <person name="Amann R."/>
            <person name="Jetten M.S.M."/>
            <person name="Mascher T."/>
            <person name="Medema M.H."/>
            <person name="Devos D.P."/>
            <person name="Kaster A.-K."/>
            <person name="Ovreas L."/>
            <person name="Rohde M."/>
            <person name="Galperin M.Y."/>
            <person name="Jogler C."/>
        </authorList>
    </citation>
    <scope>NUCLEOTIDE SEQUENCE [LARGE SCALE GENOMIC DNA]</scope>
    <source>
        <strain evidence="11 12">KOR42</strain>
    </source>
</reference>
<feature type="transmembrane region" description="Helical" evidence="9">
    <location>
        <begin position="61"/>
        <end position="81"/>
    </location>
</feature>
<dbReference type="RefSeq" id="WP_146506647.1">
    <property type="nucleotide sequence ID" value="NZ_SIHI01000001.1"/>
</dbReference>
<gene>
    <name evidence="11" type="primary">nhaP_1</name>
    <name evidence="11" type="ORF">KOR42_00730</name>
</gene>
<feature type="transmembrane region" description="Helical" evidence="9">
    <location>
        <begin position="93"/>
        <end position="113"/>
    </location>
</feature>
<dbReference type="Gene3D" id="1.20.1530.20">
    <property type="match status" value="1"/>
</dbReference>